<keyword evidence="1" id="KW-0812">Transmembrane</keyword>
<keyword evidence="1" id="KW-0472">Membrane</keyword>
<dbReference type="AlphaFoldDB" id="A0A0G1KNU5"/>
<protein>
    <submittedName>
        <fullName evidence="2">Uncharacterized protein</fullName>
    </submittedName>
</protein>
<feature type="transmembrane region" description="Helical" evidence="1">
    <location>
        <begin position="54"/>
        <end position="75"/>
    </location>
</feature>
<dbReference type="Proteomes" id="UP000034797">
    <property type="component" value="Unassembled WGS sequence"/>
</dbReference>
<accession>A0A0G1KNU5</accession>
<gene>
    <name evidence="2" type="ORF">UW84_C0040G0012</name>
</gene>
<evidence type="ECO:0000313" key="3">
    <source>
        <dbReference type="Proteomes" id="UP000034797"/>
    </source>
</evidence>
<reference evidence="2 3" key="1">
    <citation type="journal article" date="2015" name="Nature">
        <title>rRNA introns, odd ribosomes, and small enigmatic genomes across a large radiation of phyla.</title>
        <authorList>
            <person name="Brown C.T."/>
            <person name="Hug L.A."/>
            <person name="Thomas B.C."/>
            <person name="Sharon I."/>
            <person name="Castelle C.J."/>
            <person name="Singh A."/>
            <person name="Wilkins M.J."/>
            <person name="Williams K.H."/>
            <person name="Banfield J.F."/>
        </authorList>
    </citation>
    <scope>NUCLEOTIDE SEQUENCE [LARGE SCALE GENOMIC DNA]</scope>
</reference>
<keyword evidence="1" id="KW-1133">Transmembrane helix</keyword>
<organism evidence="2 3">
    <name type="scientific">Candidatus Collierbacteria bacterium GW2011_GWA2_44_99</name>
    <dbReference type="NCBI Taxonomy" id="1618380"/>
    <lineage>
        <taxon>Bacteria</taxon>
        <taxon>Candidatus Collieribacteriota</taxon>
    </lineage>
</organism>
<name>A0A0G1KNU5_9BACT</name>
<dbReference type="EMBL" id="LCJW01000040">
    <property type="protein sequence ID" value="KKT85188.1"/>
    <property type="molecule type" value="Genomic_DNA"/>
</dbReference>
<feature type="transmembrane region" description="Helical" evidence="1">
    <location>
        <begin position="81"/>
        <end position="99"/>
    </location>
</feature>
<comment type="caution">
    <text evidence="2">The sequence shown here is derived from an EMBL/GenBank/DDBJ whole genome shotgun (WGS) entry which is preliminary data.</text>
</comment>
<sequence>MDFKENFYDDLLGLRGHGHTENFVHDVEDLPKLESIEKEPTPETKAEKQPRFNWFAFVVAMALIGIALLIGVLFPGPLDEFIAIFIINILYGLAQTHGIKISRK</sequence>
<proteinExistence type="predicted"/>
<evidence type="ECO:0000313" key="2">
    <source>
        <dbReference type="EMBL" id="KKT85188.1"/>
    </source>
</evidence>
<evidence type="ECO:0000256" key="1">
    <source>
        <dbReference type="SAM" id="Phobius"/>
    </source>
</evidence>